<protein>
    <submittedName>
        <fullName evidence="2">Uncharacterized protein</fullName>
    </submittedName>
</protein>
<keyword evidence="3" id="KW-1185">Reference proteome</keyword>
<dbReference type="RefSeq" id="WP_090675242.1">
    <property type="nucleotide sequence ID" value="NZ_JACIDP010000003.1"/>
</dbReference>
<keyword evidence="1" id="KW-1133">Transmembrane helix</keyword>
<dbReference type="STRING" id="1166073.SAMN05192530_107175"/>
<keyword evidence="1" id="KW-0812">Transmembrane</keyword>
<feature type="transmembrane region" description="Helical" evidence="1">
    <location>
        <begin position="9"/>
        <end position="31"/>
    </location>
</feature>
<keyword evidence="1" id="KW-0472">Membrane</keyword>
<evidence type="ECO:0000256" key="1">
    <source>
        <dbReference type="SAM" id="Phobius"/>
    </source>
</evidence>
<accession>A0A1H0KAR2</accession>
<dbReference type="EMBL" id="FNIT01000007">
    <property type="protein sequence ID" value="SDO52821.1"/>
    <property type="molecule type" value="Genomic_DNA"/>
</dbReference>
<evidence type="ECO:0000313" key="3">
    <source>
        <dbReference type="Proteomes" id="UP000198793"/>
    </source>
</evidence>
<evidence type="ECO:0000313" key="2">
    <source>
        <dbReference type="EMBL" id="SDO52821.1"/>
    </source>
</evidence>
<organism evidence="2 3">
    <name type="scientific">Aureimonas jatrophae</name>
    <dbReference type="NCBI Taxonomy" id="1166073"/>
    <lineage>
        <taxon>Bacteria</taxon>
        <taxon>Pseudomonadati</taxon>
        <taxon>Pseudomonadota</taxon>
        <taxon>Alphaproteobacteria</taxon>
        <taxon>Hyphomicrobiales</taxon>
        <taxon>Aurantimonadaceae</taxon>
        <taxon>Aureimonas</taxon>
    </lineage>
</organism>
<dbReference type="AlphaFoldDB" id="A0A1H0KAR2"/>
<name>A0A1H0KAR2_9HYPH</name>
<proteinExistence type="predicted"/>
<gene>
    <name evidence="2" type="ORF">SAMN05192530_107175</name>
</gene>
<reference evidence="2 3" key="1">
    <citation type="submission" date="2016-10" db="EMBL/GenBank/DDBJ databases">
        <authorList>
            <person name="de Groot N.N."/>
        </authorList>
    </citation>
    <scope>NUCLEOTIDE SEQUENCE [LARGE SCALE GENOMIC DNA]</scope>
    <source>
        <strain evidence="3">L7-484,KACC 16230,DSM 25025</strain>
    </source>
</reference>
<dbReference type="Proteomes" id="UP000198793">
    <property type="component" value="Unassembled WGS sequence"/>
</dbReference>
<sequence length="226" mass="25547">MTNLREGTCLLRIVLGGLTALCVTLAVVAVYRTVDAARYAMSPEETTLYLIYAIPPRSVPRTAGMYIIRWEAKTQSEQLNPTLMTVRRNVGCRVELVSRTVDEGDPTVTKVERRIYDWSHVRADDITVEKVLVPGQGYEAYYINVEVPGEMMRHQAFRETRQGTDTVTSEVFSGSLRFEWPYAPGQDSVYARNREPFLELMQRCTGKTPKLPELREPLVPEGGIAT</sequence>